<protein>
    <submittedName>
        <fullName evidence="7">TonB-dependent receptor</fullName>
    </submittedName>
</protein>
<comment type="similarity">
    <text evidence="1 2">Belongs to the TonB-dependent receptor family.</text>
</comment>
<dbReference type="InterPro" id="IPR012910">
    <property type="entry name" value="Plug_dom"/>
</dbReference>
<evidence type="ECO:0000256" key="3">
    <source>
        <dbReference type="SAM" id="MobiDB-lite"/>
    </source>
</evidence>
<accession>A0A8D5AJX5</accession>
<proteinExistence type="inferred from homology"/>
<dbReference type="AlphaFoldDB" id="A0A8D5AJX5"/>
<feature type="compositionally biased region" description="Basic and acidic residues" evidence="3">
    <location>
        <begin position="234"/>
        <end position="249"/>
    </location>
</feature>
<feature type="domain" description="TonB-dependent receptor-like beta-barrel" evidence="5">
    <location>
        <begin position="203"/>
        <end position="669"/>
    </location>
</feature>
<evidence type="ECO:0000259" key="6">
    <source>
        <dbReference type="Pfam" id="PF07715"/>
    </source>
</evidence>
<feature type="region of interest" description="Disordered" evidence="3">
    <location>
        <begin position="227"/>
        <end position="249"/>
    </location>
</feature>
<dbReference type="PANTHER" id="PTHR30069:SF27">
    <property type="entry name" value="BLL4766 PROTEIN"/>
    <property type="match status" value="1"/>
</dbReference>
<dbReference type="GO" id="GO:0015344">
    <property type="term" value="F:siderophore uptake transmembrane transporter activity"/>
    <property type="evidence" value="ECO:0007669"/>
    <property type="project" value="TreeGrafter"/>
</dbReference>
<keyword evidence="1 2" id="KW-0472">Membrane</keyword>
<dbReference type="KEGG" id="moz:MoryE10_18550"/>
<keyword evidence="1" id="KW-0812">Transmembrane</keyword>
<keyword evidence="2" id="KW-0798">TonB box</keyword>
<organism evidence="7 8">
    <name type="scientific">Methylogaea oryzae</name>
    <dbReference type="NCBI Taxonomy" id="1295382"/>
    <lineage>
        <taxon>Bacteria</taxon>
        <taxon>Pseudomonadati</taxon>
        <taxon>Pseudomonadota</taxon>
        <taxon>Gammaproteobacteria</taxon>
        <taxon>Methylococcales</taxon>
        <taxon>Methylococcaceae</taxon>
        <taxon>Methylogaea</taxon>
    </lineage>
</organism>
<feature type="signal peptide" evidence="4">
    <location>
        <begin position="1"/>
        <end position="23"/>
    </location>
</feature>
<keyword evidence="8" id="KW-1185">Reference proteome</keyword>
<feature type="chain" id="PRO_5034759184" evidence="4">
    <location>
        <begin position="24"/>
        <end position="700"/>
    </location>
</feature>
<evidence type="ECO:0000256" key="2">
    <source>
        <dbReference type="RuleBase" id="RU003357"/>
    </source>
</evidence>
<dbReference type="Pfam" id="PF07715">
    <property type="entry name" value="Plug"/>
    <property type="match status" value="1"/>
</dbReference>
<keyword evidence="1" id="KW-1134">Transmembrane beta strand</keyword>
<evidence type="ECO:0000313" key="7">
    <source>
        <dbReference type="EMBL" id="BBL71249.1"/>
    </source>
</evidence>
<keyword evidence="4" id="KW-0732">Signal</keyword>
<name>A0A8D5AJX5_9GAMM</name>
<dbReference type="CDD" id="cd01347">
    <property type="entry name" value="ligand_gated_channel"/>
    <property type="match status" value="1"/>
</dbReference>
<dbReference type="PROSITE" id="PS52016">
    <property type="entry name" value="TONB_DEPENDENT_REC_3"/>
    <property type="match status" value="1"/>
</dbReference>
<evidence type="ECO:0000256" key="4">
    <source>
        <dbReference type="SAM" id="SignalP"/>
    </source>
</evidence>
<keyword evidence="7" id="KW-0675">Receptor</keyword>
<reference evidence="7" key="1">
    <citation type="submission" date="2019-06" db="EMBL/GenBank/DDBJ databases">
        <title>Complete genome sequence of Methylogaea oryzae strain JCM16910.</title>
        <authorList>
            <person name="Asakawa S."/>
        </authorList>
    </citation>
    <scope>NUCLEOTIDE SEQUENCE</scope>
    <source>
        <strain evidence="7">E10</strain>
    </source>
</reference>
<dbReference type="InterPro" id="IPR039426">
    <property type="entry name" value="TonB-dep_rcpt-like"/>
</dbReference>
<feature type="domain" description="TonB-dependent receptor plug" evidence="6">
    <location>
        <begin position="52"/>
        <end position="161"/>
    </location>
</feature>
<keyword evidence="1" id="KW-0813">Transport</keyword>
<dbReference type="PANTHER" id="PTHR30069">
    <property type="entry name" value="TONB-DEPENDENT OUTER MEMBRANE RECEPTOR"/>
    <property type="match status" value="1"/>
</dbReference>
<evidence type="ECO:0000256" key="1">
    <source>
        <dbReference type="PROSITE-ProRule" id="PRU01360"/>
    </source>
</evidence>
<dbReference type="GO" id="GO:0009279">
    <property type="term" value="C:cell outer membrane"/>
    <property type="evidence" value="ECO:0007669"/>
    <property type="project" value="UniProtKB-SubCell"/>
</dbReference>
<keyword evidence="1" id="KW-0998">Cell outer membrane</keyword>
<dbReference type="Pfam" id="PF00593">
    <property type="entry name" value="TonB_dep_Rec_b-barrel"/>
    <property type="match status" value="1"/>
</dbReference>
<dbReference type="GO" id="GO:0044718">
    <property type="term" value="P:siderophore transmembrane transport"/>
    <property type="evidence" value="ECO:0007669"/>
    <property type="project" value="TreeGrafter"/>
</dbReference>
<sequence>MPAFIPKNLALCLFLVLPAAAWAGDGSELMDLSIQDLMEVDVTSASKAAKPLSKTPAAVTVISQEDIRRSGANSIPDVLRFVPGLQVAQMTNNLWSVSSRGFGGIYSNKLLVMVDGRSVYNPVYGGVYWDQQNIMLEDIDRIEVVRGPGATMWGSNAVNGIINIISKSAADTQGGLVSGGGGNQETAFGAARYGGKIGDNAYYRFYAKHNTRDNFDKVSDPRPLPRGQFAEVGFDNRDNNDRSKDNRGGFRLDWDATDKDSATFQGDFYQGDLDRRVANPQFAAPNTAMVNGTVRTSGENLLGRWKHRFDKNLSAETQAYWDHYRRDALIGVEDVHTYDLDTQFNYRWNDWNNIVAGGGYRYISDDLAGTDLVYYTPQKRKISNFNVFVQDDITLIPDTLDFMAGVKYEHNGFAGSQAQPSGRLLWTIDDSQRAWAAVSRAVRTAVRTDQDLNINFARMQLPGSCQTPNLRSTIQNNCEYRIVGNSAFGSEKEDSFELGYRFTPNQAWSFDVAGFYNRYSDLQTRQAGSAYVFDARTGSYYLPYAVRQDGSAETLGVEASVVWQATRDWRLSANYSHLRLFMHRRPGSNDTGVEASREGREAQNTAGIRSLFNLTETIELDGTAYYVDSRPYEISTMPGVHPGGYVRVDARIGWAPVANVQLDLIGQNLIDNRHLEYVDAQGLIPSEIPRSVFARAQWKF</sequence>
<comment type="subcellular location">
    <subcellularLocation>
        <location evidence="1">Cell outer membrane</location>
        <topology evidence="1">Multi-pass membrane protein</topology>
    </subcellularLocation>
</comment>
<evidence type="ECO:0000313" key="8">
    <source>
        <dbReference type="Proteomes" id="UP000824988"/>
    </source>
</evidence>
<dbReference type="EMBL" id="AP019782">
    <property type="protein sequence ID" value="BBL71249.1"/>
    <property type="molecule type" value="Genomic_DNA"/>
</dbReference>
<evidence type="ECO:0000259" key="5">
    <source>
        <dbReference type="Pfam" id="PF00593"/>
    </source>
</evidence>
<gene>
    <name evidence="7" type="ORF">MoryE10_18550</name>
</gene>
<dbReference type="Proteomes" id="UP000824988">
    <property type="component" value="Chromosome"/>
</dbReference>
<dbReference type="InterPro" id="IPR000531">
    <property type="entry name" value="Beta-barrel_TonB"/>
</dbReference>